<keyword evidence="2" id="KW-1185">Reference proteome</keyword>
<organism evidence="1 2">
    <name type="scientific">Hymenobacter cellulosivorans</name>
    <dbReference type="NCBI Taxonomy" id="2932249"/>
    <lineage>
        <taxon>Bacteria</taxon>
        <taxon>Pseudomonadati</taxon>
        <taxon>Bacteroidota</taxon>
        <taxon>Cytophagia</taxon>
        <taxon>Cytophagales</taxon>
        <taxon>Hymenobacteraceae</taxon>
        <taxon>Hymenobacter</taxon>
    </lineage>
</organism>
<reference evidence="1 2" key="1">
    <citation type="submission" date="2022-04" db="EMBL/GenBank/DDBJ databases">
        <title>Hymenobacter sp. isolated from the air.</title>
        <authorList>
            <person name="Won M."/>
            <person name="Lee C.-M."/>
            <person name="Woen H.-Y."/>
            <person name="Kwon S.-W."/>
        </authorList>
    </citation>
    <scope>NUCLEOTIDE SEQUENCE [LARGE SCALE GENOMIC DNA]</scope>
    <source>
        <strain evidence="2">5116 S-27</strain>
    </source>
</reference>
<proteinExistence type="predicted"/>
<sequence>MTKRNPVSFINEHTAEYYLAPAAVQALSHQGIKAMPFFFWGTREGSKVGVDSGADIDARIVAIYPRRPKVEFVGSDEVYVKINASLIEAATVGAELGVPVFAGAPIVSSLFDLSDKAPCLWFDIDLAESPDDITHCISVKSLSIITSTRTGSSVVSDQDLFTRVIQSATPRPWSECVETLRQFRRKLQYEGSFRSFFGAFGGYKPFYVVLVETTI</sequence>
<gene>
    <name evidence="1" type="ORF">MUN80_25365</name>
</gene>
<dbReference type="EMBL" id="CP095049">
    <property type="protein sequence ID" value="UOQ53053.1"/>
    <property type="molecule type" value="Genomic_DNA"/>
</dbReference>
<accession>A0ABY4F957</accession>
<name>A0ABY4F957_9BACT</name>
<evidence type="ECO:0000313" key="2">
    <source>
        <dbReference type="Proteomes" id="UP000831785"/>
    </source>
</evidence>
<evidence type="ECO:0000313" key="1">
    <source>
        <dbReference type="EMBL" id="UOQ53053.1"/>
    </source>
</evidence>
<dbReference type="Proteomes" id="UP000831785">
    <property type="component" value="Chromosome"/>
</dbReference>
<protein>
    <submittedName>
        <fullName evidence="1">Uncharacterized protein</fullName>
    </submittedName>
</protein>
<dbReference type="RefSeq" id="WP_244717751.1">
    <property type="nucleotide sequence ID" value="NZ_CP095049.1"/>
</dbReference>